<accession>A0A9K3E7X4</accession>
<gene>
    <name evidence="2" type="ORF">HanXRQr2_Chr10g0420061</name>
    <name evidence="1" type="ORF">HanXRQr2_Chr14g0639801</name>
</gene>
<dbReference type="Gramene" id="mRNA:HanXRQr2_Chr10g0420061">
    <property type="protein sequence ID" value="mRNA:HanXRQr2_Chr10g0420061"/>
    <property type="gene ID" value="HanXRQr2_Chr10g0420061"/>
</dbReference>
<dbReference type="Gramene" id="mRNA:HanXRQr2_Chr14g0639801">
    <property type="protein sequence ID" value="mRNA:HanXRQr2_Chr14g0639801"/>
    <property type="gene ID" value="HanXRQr2_Chr14g0639801"/>
</dbReference>
<dbReference type="AlphaFoldDB" id="A0A9K3E7X4"/>
<comment type="caution">
    <text evidence="1">The sequence shown here is derived from an EMBL/GenBank/DDBJ whole genome shotgun (WGS) entry which is preliminary data.</text>
</comment>
<reference evidence="1" key="1">
    <citation type="journal article" date="2017" name="Nature">
        <title>The sunflower genome provides insights into oil metabolism, flowering and Asterid evolution.</title>
        <authorList>
            <person name="Badouin H."/>
            <person name="Gouzy J."/>
            <person name="Grassa C.J."/>
            <person name="Murat F."/>
            <person name="Staton S.E."/>
            <person name="Cottret L."/>
            <person name="Lelandais-Briere C."/>
            <person name="Owens G.L."/>
            <person name="Carrere S."/>
            <person name="Mayjonade B."/>
            <person name="Legrand L."/>
            <person name="Gill N."/>
            <person name="Kane N.C."/>
            <person name="Bowers J.E."/>
            <person name="Hubner S."/>
            <person name="Bellec A."/>
            <person name="Berard A."/>
            <person name="Berges H."/>
            <person name="Blanchet N."/>
            <person name="Boniface M.C."/>
            <person name="Brunel D."/>
            <person name="Catrice O."/>
            <person name="Chaidir N."/>
            <person name="Claudel C."/>
            <person name="Donnadieu C."/>
            <person name="Faraut T."/>
            <person name="Fievet G."/>
            <person name="Helmstetter N."/>
            <person name="King M."/>
            <person name="Knapp S.J."/>
            <person name="Lai Z."/>
            <person name="Le Paslier M.C."/>
            <person name="Lippi Y."/>
            <person name="Lorenzon L."/>
            <person name="Mandel J.R."/>
            <person name="Marage G."/>
            <person name="Marchand G."/>
            <person name="Marquand E."/>
            <person name="Bret-Mestries E."/>
            <person name="Morien E."/>
            <person name="Nambeesan S."/>
            <person name="Nguyen T."/>
            <person name="Pegot-Espagnet P."/>
            <person name="Pouilly N."/>
            <person name="Raftis F."/>
            <person name="Sallet E."/>
            <person name="Schiex T."/>
            <person name="Thomas J."/>
            <person name="Vandecasteele C."/>
            <person name="Vares D."/>
            <person name="Vear F."/>
            <person name="Vautrin S."/>
            <person name="Crespi M."/>
            <person name="Mangin B."/>
            <person name="Burke J.M."/>
            <person name="Salse J."/>
            <person name="Munos S."/>
            <person name="Vincourt P."/>
            <person name="Rieseberg L.H."/>
            <person name="Langlade N.B."/>
        </authorList>
    </citation>
    <scope>NUCLEOTIDE SEQUENCE</scope>
    <source>
        <tissue evidence="1">Leaves</tissue>
    </source>
</reference>
<sequence length="45" mass="4916">MVVGDTTVTGTVFYNQCKDGQFDAQDYPLGGEDISDTKKTRCPDV</sequence>
<reference evidence="1" key="2">
    <citation type="submission" date="2020-06" db="EMBL/GenBank/DDBJ databases">
        <title>Helianthus annuus Genome sequencing and assembly Release 2.</title>
        <authorList>
            <person name="Gouzy J."/>
            <person name="Langlade N."/>
            <person name="Munos S."/>
        </authorList>
    </citation>
    <scope>NUCLEOTIDE SEQUENCE</scope>
    <source>
        <tissue evidence="1">Leaves</tissue>
    </source>
</reference>
<evidence type="ECO:0000313" key="1">
    <source>
        <dbReference type="EMBL" id="KAF5768720.1"/>
    </source>
</evidence>
<dbReference type="Proteomes" id="UP000215914">
    <property type="component" value="Unassembled WGS sequence"/>
</dbReference>
<dbReference type="EMBL" id="MNCJ02000329">
    <property type="protein sequence ID" value="KAF5768720.1"/>
    <property type="molecule type" value="Genomic_DNA"/>
</dbReference>
<protein>
    <submittedName>
        <fullName evidence="1">Uncharacterized protein</fullName>
    </submittedName>
</protein>
<organism evidence="1 3">
    <name type="scientific">Helianthus annuus</name>
    <name type="common">Common sunflower</name>
    <dbReference type="NCBI Taxonomy" id="4232"/>
    <lineage>
        <taxon>Eukaryota</taxon>
        <taxon>Viridiplantae</taxon>
        <taxon>Streptophyta</taxon>
        <taxon>Embryophyta</taxon>
        <taxon>Tracheophyta</taxon>
        <taxon>Spermatophyta</taxon>
        <taxon>Magnoliopsida</taxon>
        <taxon>eudicotyledons</taxon>
        <taxon>Gunneridae</taxon>
        <taxon>Pentapetalae</taxon>
        <taxon>asterids</taxon>
        <taxon>campanulids</taxon>
        <taxon>Asterales</taxon>
        <taxon>Asteraceae</taxon>
        <taxon>Asteroideae</taxon>
        <taxon>Heliantheae alliance</taxon>
        <taxon>Heliantheae</taxon>
        <taxon>Helianthus</taxon>
    </lineage>
</organism>
<name>A0A9K3E7X4_HELAN</name>
<evidence type="ECO:0000313" key="3">
    <source>
        <dbReference type="Proteomes" id="UP000215914"/>
    </source>
</evidence>
<dbReference type="EMBL" id="MNCJ02000325">
    <property type="protein sequence ID" value="KAF5784705.1"/>
    <property type="molecule type" value="Genomic_DNA"/>
</dbReference>
<keyword evidence="3" id="KW-1185">Reference proteome</keyword>
<proteinExistence type="predicted"/>
<evidence type="ECO:0000313" key="2">
    <source>
        <dbReference type="EMBL" id="KAF5784705.1"/>
    </source>
</evidence>